<dbReference type="InterPro" id="IPR027479">
    <property type="entry name" value="S-Me-THD_N_sf"/>
</dbReference>
<evidence type="ECO:0000313" key="4">
    <source>
        <dbReference type="Proteomes" id="UP000062973"/>
    </source>
</evidence>
<dbReference type="Pfam" id="PF06032">
    <property type="entry name" value="S-Me-THD_N"/>
    <property type="match status" value="1"/>
</dbReference>
<dbReference type="HOGENOM" id="CLU_038930_0_1_11"/>
<sequence length="350" mass="37123">MWQLGADDVDDLARGAELLGGGGGGEVRVATLLAKQLLRREPLTVLSPAELPGDARAVPIGLIGSVTVFEERFTAGTEFGAVVGALERHTGEEVSAVLAFEAAGVNLLLPVVAAARLGVPLLDADGEGRALPNLDQTVFTLARLPVTPMVLADALIGTVIIDAREAAQAERLARAGAVAMGGWALVGFAPQRARDLDRFAIRNSISLAKGVGKLLRRKKLDELLDTYGGRILFRGTIVETDRRYGNGYGRGTLVLQHAEDSERFLHVEFQNEYYLAVENGELRASVPDVICLLSSPGMNPLRTEHVRNGLTVTVLALPCAPAWRTSAGLGLAGPRAFGYDVDYTVPNGVA</sequence>
<feature type="domain" description="S-Me-THD N-terminal" evidence="1">
    <location>
        <begin position="7"/>
        <end position="162"/>
    </location>
</feature>
<dbReference type="PATRIC" id="fig|1068978.7.peg.1176"/>
<dbReference type="InterPro" id="IPR048350">
    <property type="entry name" value="S-Me-THD-like_C"/>
</dbReference>
<dbReference type="Gene3D" id="2.40.390.10">
    <property type="entry name" value="CV3147-like"/>
    <property type="match status" value="1"/>
</dbReference>
<reference evidence="3 4" key="1">
    <citation type="submission" date="2014-07" db="EMBL/GenBank/DDBJ databases">
        <title>Whole Genome Sequence of the Amycolatopsis methanolica 239.</title>
        <authorList>
            <person name="Tang B."/>
        </authorList>
    </citation>
    <scope>NUCLEOTIDE SEQUENCE [LARGE SCALE GENOMIC DNA]</scope>
    <source>
        <strain evidence="3 4">239</strain>
    </source>
</reference>
<evidence type="ECO:0000259" key="2">
    <source>
        <dbReference type="Pfam" id="PF20906"/>
    </source>
</evidence>
<feature type="domain" description="S-Me-THD-like C-terminal" evidence="2">
    <location>
        <begin position="167"/>
        <end position="344"/>
    </location>
</feature>
<accession>A0A076MTU8</accession>
<evidence type="ECO:0008006" key="5">
    <source>
        <dbReference type="Google" id="ProtNLM"/>
    </source>
</evidence>
<name>A0A076MTU8_AMYME</name>
<dbReference type="RefSeq" id="WP_017987079.1">
    <property type="nucleotide sequence ID" value="NZ_AQUL01000001.1"/>
</dbReference>
<protein>
    <recommendedName>
        <fullName evidence="5">DUF917 domain-containing protein</fullName>
    </recommendedName>
</protein>
<dbReference type="SUPFAM" id="SSF160991">
    <property type="entry name" value="CV3147-like"/>
    <property type="match status" value="1"/>
</dbReference>
<organism evidence="3 4">
    <name type="scientific">Amycolatopsis methanolica 239</name>
    <dbReference type="NCBI Taxonomy" id="1068978"/>
    <lineage>
        <taxon>Bacteria</taxon>
        <taxon>Bacillati</taxon>
        <taxon>Actinomycetota</taxon>
        <taxon>Actinomycetes</taxon>
        <taxon>Pseudonocardiales</taxon>
        <taxon>Pseudonocardiaceae</taxon>
        <taxon>Amycolatopsis</taxon>
        <taxon>Amycolatopsis methanolica group</taxon>
    </lineage>
</organism>
<evidence type="ECO:0000259" key="1">
    <source>
        <dbReference type="Pfam" id="PF06032"/>
    </source>
</evidence>
<dbReference type="OrthoDB" id="3170437at2"/>
<dbReference type="STRING" id="1068978.AMETH_1120"/>
<dbReference type="AlphaFoldDB" id="A0A076MTU8"/>
<keyword evidence="4" id="KW-1185">Reference proteome</keyword>
<dbReference type="InterPro" id="IPR024071">
    <property type="entry name" value="S-Me-THD_C_sf"/>
</dbReference>
<dbReference type="EMBL" id="CP009110">
    <property type="protein sequence ID" value="AIJ21212.1"/>
    <property type="molecule type" value="Genomic_DNA"/>
</dbReference>
<evidence type="ECO:0000313" key="3">
    <source>
        <dbReference type="EMBL" id="AIJ21212.1"/>
    </source>
</evidence>
<gene>
    <name evidence="3" type="ORF">AMETH_1120</name>
</gene>
<dbReference type="Pfam" id="PF20906">
    <property type="entry name" value="S-Me-THD_C"/>
    <property type="match status" value="1"/>
</dbReference>
<dbReference type="InterPro" id="IPR010318">
    <property type="entry name" value="S-Me-THD_N"/>
</dbReference>
<proteinExistence type="predicted"/>
<dbReference type="Proteomes" id="UP000062973">
    <property type="component" value="Chromosome"/>
</dbReference>
<dbReference type="eggNOG" id="COG3535">
    <property type="taxonomic scope" value="Bacteria"/>
</dbReference>
<dbReference type="KEGG" id="amq:AMETH_1120"/>
<dbReference type="Gene3D" id="3.40.1610.10">
    <property type="entry name" value="CV3147-like domain"/>
    <property type="match status" value="1"/>
</dbReference>